<evidence type="ECO:0000256" key="1">
    <source>
        <dbReference type="ARBA" id="ARBA00004141"/>
    </source>
</evidence>
<accession>F5RHI5</accession>
<keyword evidence="5 7" id="KW-1133">Transmembrane helix</keyword>
<dbReference type="Pfam" id="PF02397">
    <property type="entry name" value="Bac_transf"/>
    <property type="match status" value="1"/>
</dbReference>
<dbReference type="InterPro" id="IPR017464">
    <property type="entry name" value="Sugar_tfrase_EpsB_2"/>
</dbReference>
<dbReference type="AlphaFoldDB" id="F5RHI5"/>
<dbReference type="PANTHER" id="PTHR30576">
    <property type="entry name" value="COLANIC BIOSYNTHESIS UDP-GLUCOSE LIPID CARRIER TRANSFERASE"/>
    <property type="match status" value="1"/>
</dbReference>
<dbReference type="InterPro" id="IPR017475">
    <property type="entry name" value="EPS_sugar_tfrase"/>
</dbReference>
<evidence type="ECO:0000256" key="3">
    <source>
        <dbReference type="ARBA" id="ARBA00022679"/>
    </source>
</evidence>
<evidence type="ECO:0000256" key="7">
    <source>
        <dbReference type="SAM" id="Phobius"/>
    </source>
</evidence>
<dbReference type="PANTHER" id="PTHR30576:SF0">
    <property type="entry name" value="UNDECAPRENYL-PHOSPHATE N-ACETYLGALACTOSAMINYL 1-PHOSPHATE TRANSFERASE-RELATED"/>
    <property type="match status" value="1"/>
</dbReference>
<evidence type="ECO:0000256" key="6">
    <source>
        <dbReference type="ARBA" id="ARBA00023136"/>
    </source>
</evidence>
<comment type="similarity">
    <text evidence="2">Belongs to the bacterial sugar transferase family.</text>
</comment>
<dbReference type="OrthoDB" id="9808602at2"/>
<reference evidence="9 10" key="1">
    <citation type="journal article" date="2011" name="J. Bacteriol.">
        <title>Genome sequence of Methyloversatilis universalis FAM5T, a methylotrophic representative of the order Rhodocyclales.</title>
        <authorList>
            <person name="Kittichotirat W."/>
            <person name="Good N.M."/>
            <person name="Hall R."/>
            <person name="Bringel F."/>
            <person name="Lajus A."/>
            <person name="Medigue C."/>
            <person name="Smalley N.E."/>
            <person name="Beck D."/>
            <person name="Bumgarner R."/>
            <person name="Vuilleumier S."/>
            <person name="Kalyuzhnaya M.G."/>
        </authorList>
    </citation>
    <scope>NUCLEOTIDE SEQUENCE [LARGE SCALE GENOMIC DNA]</scope>
    <source>
        <strain evidence="10">ATCC BAA-1314 / JCM 13912 / FAM5</strain>
    </source>
</reference>
<evidence type="ECO:0000256" key="2">
    <source>
        <dbReference type="ARBA" id="ARBA00006464"/>
    </source>
</evidence>
<evidence type="ECO:0000313" key="10">
    <source>
        <dbReference type="Proteomes" id="UP000005019"/>
    </source>
</evidence>
<evidence type="ECO:0000256" key="5">
    <source>
        <dbReference type="ARBA" id="ARBA00022989"/>
    </source>
</evidence>
<dbReference type="Proteomes" id="UP000005019">
    <property type="component" value="Unassembled WGS sequence"/>
</dbReference>
<dbReference type="STRING" id="1000565.METUNv1_03782"/>
<dbReference type="InterPro" id="IPR003362">
    <property type="entry name" value="Bact_transf"/>
</dbReference>
<dbReference type="GO" id="GO:0016020">
    <property type="term" value="C:membrane"/>
    <property type="evidence" value="ECO:0007669"/>
    <property type="project" value="UniProtKB-SubCell"/>
</dbReference>
<proteinExistence type="inferred from homology"/>
<feature type="transmembrane region" description="Helical" evidence="7">
    <location>
        <begin position="31"/>
        <end position="50"/>
    </location>
</feature>
<evidence type="ECO:0000313" key="9">
    <source>
        <dbReference type="EMBL" id="EGK69817.1"/>
    </source>
</evidence>
<comment type="caution">
    <text evidence="9">The sequence shown here is derived from an EMBL/GenBank/DDBJ whole genome shotgun (WGS) entry which is preliminary data.</text>
</comment>
<dbReference type="NCBIfam" id="TIGR03025">
    <property type="entry name" value="EPS_sugtrans"/>
    <property type="match status" value="1"/>
</dbReference>
<feature type="transmembrane region" description="Helical" evidence="7">
    <location>
        <begin position="262"/>
        <end position="285"/>
    </location>
</feature>
<dbReference type="EMBL" id="AFHG01000059">
    <property type="protein sequence ID" value="EGK69817.1"/>
    <property type="molecule type" value="Genomic_DNA"/>
</dbReference>
<evidence type="ECO:0000259" key="8">
    <source>
        <dbReference type="Pfam" id="PF02397"/>
    </source>
</evidence>
<dbReference type="eggNOG" id="COG2148">
    <property type="taxonomic scope" value="Bacteria"/>
</dbReference>
<sequence length="446" mass="48749">MIAEAIVLLIAGFGAAWISAPASLDTLLPALLPASLFAVLMTLLMSALGLYQREQPRNLSELVGRVLFAFLLGLPVAYMVFRLMPQGSIAMPALDISLCMGFGGILLLRAASFLQADGAGMFTRRILVVGTGSEAASVWAAVSTSASSTHTIVGFVPVGAEDTVEVPSTMVMPEGSCVMQLARDHRANEIVVAVRERRGGVLPLRELLDCKLAGVTVNDLSSFFERMRGQVRLDTLRASWLIYGDGFRQGFARAAVKRVFDIVASSVLLVLTAPVMLLAALAIAIESGFPVIYRQERVGQGGRTFKVLKFRSMRLDAEADGKPRWAGSNDDRITRVGHFIRKTRIDELPQIFNVLHGDMSFVGPRPERPFFVDQLTDQIPFYAARHSVKPGITGWAQVRYSYGASVDDAVQKLQYDLYYVKNHTLFLDILVLLQTVRVVLTGDGAR</sequence>
<keyword evidence="10" id="KW-1185">Reference proteome</keyword>
<organism evidence="9 10">
    <name type="scientific">Methyloversatilis universalis (strain ATCC BAA-1314 / DSM 25237 / JCM 13912 / CCUG 52030 / FAM5)</name>
    <dbReference type="NCBI Taxonomy" id="1000565"/>
    <lineage>
        <taxon>Bacteria</taxon>
        <taxon>Pseudomonadati</taxon>
        <taxon>Pseudomonadota</taxon>
        <taxon>Betaproteobacteria</taxon>
        <taxon>Nitrosomonadales</taxon>
        <taxon>Sterolibacteriaceae</taxon>
        <taxon>Methyloversatilis</taxon>
    </lineage>
</organism>
<feature type="domain" description="Bacterial sugar transferase" evidence="8">
    <location>
        <begin position="257"/>
        <end position="440"/>
    </location>
</feature>
<keyword evidence="4 7" id="KW-0812">Transmembrane</keyword>
<name>F5RHI5_METUF</name>
<gene>
    <name evidence="9" type="ORF">METUNv1_03782</name>
</gene>
<keyword evidence="6 7" id="KW-0472">Membrane</keyword>
<keyword evidence="3 9" id="KW-0808">Transferase</keyword>
<feature type="transmembrane region" description="Helical" evidence="7">
    <location>
        <begin position="87"/>
        <end position="108"/>
    </location>
</feature>
<comment type="subcellular location">
    <subcellularLocation>
        <location evidence="1">Membrane</location>
        <topology evidence="1">Multi-pass membrane protein</topology>
    </subcellularLocation>
</comment>
<dbReference type="NCBIfam" id="TIGR03013">
    <property type="entry name" value="EpsB_2"/>
    <property type="match status" value="1"/>
</dbReference>
<protein>
    <submittedName>
        <fullName evidence="9">Sugar transferase</fullName>
    </submittedName>
</protein>
<evidence type="ECO:0000256" key="4">
    <source>
        <dbReference type="ARBA" id="ARBA00022692"/>
    </source>
</evidence>
<feature type="transmembrane region" description="Helical" evidence="7">
    <location>
        <begin position="62"/>
        <end position="81"/>
    </location>
</feature>
<dbReference type="GO" id="GO:0016780">
    <property type="term" value="F:phosphotransferase activity, for other substituted phosphate groups"/>
    <property type="evidence" value="ECO:0007669"/>
    <property type="project" value="TreeGrafter"/>
</dbReference>